<protein>
    <submittedName>
        <fullName evidence="3 4">Translation initiation factor IF-2-like</fullName>
    </submittedName>
</protein>
<organism evidence="2 3">
    <name type="scientific">Acinonyx jubatus</name>
    <name type="common">Cheetah</name>
    <dbReference type="NCBI Taxonomy" id="32536"/>
    <lineage>
        <taxon>Eukaryota</taxon>
        <taxon>Metazoa</taxon>
        <taxon>Chordata</taxon>
        <taxon>Craniata</taxon>
        <taxon>Vertebrata</taxon>
        <taxon>Euteleostomi</taxon>
        <taxon>Mammalia</taxon>
        <taxon>Eutheria</taxon>
        <taxon>Laurasiatheria</taxon>
        <taxon>Carnivora</taxon>
        <taxon>Feliformia</taxon>
        <taxon>Felidae</taxon>
        <taxon>Felinae</taxon>
        <taxon>Acinonyx</taxon>
    </lineage>
</organism>
<feature type="region of interest" description="Disordered" evidence="1">
    <location>
        <begin position="126"/>
        <end position="167"/>
    </location>
</feature>
<evidence type="ECO:0000256" key="1">
    <source>
        <dbReference type="SAM" id="MobiDB-lite"/>
    </source>
</evidence>
<feature type="compositionally biased region" description="Pro residues" evidence="1">
    <location>
        <begin position="13"/>
        <end position="23"/>
    </location>
</feature>
<reference evidence="3 4" key="1">
    <citation type="submission" date="2025-05" db="UniProtKB">
        <authorList>
            <consortium name="RefSeq"/>
        </authorList>
    </citation>
    <scope>IDENTIFICATION</scope>
    <source>
        <tissue evidence="3 4">Blood</tissue>
    </source>
</reference>
<evidence type="ECO:0000313" key="3">
    <source>
        <dbReference type="RefSeq" id="XP_053074392.1"/>
    </source>
</evidence>
<feature type="region of interest" description="Disordered" evidence="1">
    <location>
        <begin position="1"/>
        <end position="112"/>
    </location>
</feature>
<sequence length="167" mass="17144">MAVHSGAGRRKCPAPPSAAPSPQPRRRPRDTCLAAPGFGSTLHAPPKAHSALGGRREPRPWTRSLRAPPPAVPDISRGSLSPLLGGGEGDNRRPATLAPPGTGRSGSWPLAGAARCRPDYSLAAAAAAAAAAAEADPARAPARSLRPSPQRVQAAARRRRSRHPGVS</sequence>
<dbReference type="Proteomes" id="UP001652583">
    <property type="component" value="Chromosome A2"/>
</dbReference>
<evidence type="ECO:0000313" key="4">
    <source>
        <dbReference type="RefSeq" id="XP_053074393.1"/>
    </source>
</evidence>
<evidence type="ECO:0000313" key="2">
    <source>
        <dbReference type="Proteomes" id="UP001652583"/>
    </source>
</evidence>
<keyword evidence="2" id="KW-1185">Reference proteome</keyword>
<dbReference type="RefSeq" id="XP_053074393.1">
    <property type="nucleotide sequence ID" value="XM_053218418.1"/>
</dbReference>
<feature type="compositionally biased region" description="Low complexity" evidence="1">
    <location>
        <begin position="126"/>
        <end position="155"/>
    </location>
</feature>
<feature type="compositionally biased region" description="Basic residues" evidence="1">
    <location>
        <begin position="156"/>
        <end position="167"/>
    </location>
</feature>
<dbReference type="GeneID" id="128314785"/>
<accession>A0ABM3PRT9</accession>
<name>A0ABM3PRT9_ACIJB</name>
<dbReference type="RefSeq" id="XP_053074392.1">
    <property type="nucleotide sequence ID" value="XM_053218417.1"/>
</dbReference>
<gene>
    <name evidence="3 4" type="primary">LOC128314785</name>
</gene>
<proteinExistence type="predicted"/>